<name>A0A6M5YUM4_9BACT</name>
<dbReference type="KEGG" id="ftj:FTUN_5377"/>
<evidence type="ECO:0000256" key="1">
    <source>
        <dbReference type="SAM" id="MobiDB-lite"/>
    </source>
</evidence>
<feature type="region of interest" description="Disordered" evidence="1">
    <location>
        <begin position="122"/>
        <end position="144"/>
    </location>
</feature>
<protein>
    <submittedName>
        <fullName evidence="2">DifB protein</fullName>
    </submittedName>
</protein>
<keyword evidence="3" id="KW-1185">Reference proteome</keyword>
<dbReference type="InterPro" id="IPR058532">
    <property type="entry name" value="YjbR/MT2646/Rv2570-like"/>
</dbReference>
<dbReference type="RefSeq" id="WP_171473106.1">
    <property type="nucleotide sequence ID" value="NZ_CP053452.2"/>
</dbReference>
<organism evidence="2 3">
    <name type="scientific">Frigoriglobus tundricola</name>
    <dbReference type="NCBI Taxonomy" id="2774151"/>
    <lineage>
        <taxon>Bacteria</taxon>
        <taxon>Pseudomonadati</taxon>
        <taxon>Planctomycetota</taxon>
        <taxon>Planctomycetia</taxon>
        <taxon>Gemmatales</taxon>
        <taxon>Gemmataceae</taxon>
        <taxon>Frigoriglobus</taxon>
    </lineage>
</organism>
<dbReference type="SUPFAM" id="SSF142906">
    <property type="entry name" value="YjbR-like"/>
    <property type="match status" value="1"/>
</dbReference>
<gene>
    <name evidence="2" type="ORF">FTUN_5377</name>
</gene>
<evidence type="ECO:0000313" key="2">
    <source>
        <dbReference type="EMBL" id="QJW97797.1"/>
    </source>
</evidence>
<reference evidence="3" key="1">
    <citation type="submission" date="2020-05" db="EMBL/GenBank/DDBJ databases">
        <title>Frigoriglobus tundricola gen. nov., sp. nov., a psychrotolerant cellulolytic planctomycete of the family Gemmataceae with two divergent copies of 16S rRNA gene.</title>
        <authorList>
            <person name="Kulichevskaya I.S."/>
            <person name="Ivanova A.A."/>
            <person name="Naumoff D.G."/>
            <person name="Beletsky A.V."/>
            <person name="Rijpstra W.I.C."/>
            <person name="Sinninghe Damste J.S."/>
            <person name="Mardanov A.V."/>
            <person name="Ravin N.V."/>
            <person name="Dedysh S.N."/>
        </authorList>
    </citation>
    <scope>NUCLEOTIDE SEQUENCE [LARGE SCALE GENOMIC DNA]</scope>
    <source>
        <strain evidence="3">PL17</strain>
    </source>
</reference>
<sequence length="144" mass="16109">MPAHAPDPLESAETFLRARALKYPEASEDFPWGHRAIKVKAKLFVVLARTDDALTVTLKLPESNSYALMQRYAEPTGYGLGKSGWVSCRFRTGDEPPLDLLEEWVEESYRAVAPKKLILALNAREAGDPEPPPPRPKRGPKKKK</sequence>
<dbReference type="Gene3D" id="3.90.1150.30">
    <property type="match status" value="1"/>
</dbReference>
<proteinExistence type="predicted"/>
<accession>A0A6M5YUM4</accession>
<feature type="compositionally biased region" description="Basic residues" evidence="1">
    <location>
        <begin position="135"/>
        <end position="144"/>
    </location>
</feature>
<evidence type="ECO:0000313" key="3">
    <source>
        <dbReference type="Proteomes" id="UP000503447"/>
    </source>
</evidence>
<dbReference type="AlphaFoldDB" id="A0A6M5YUM4"/>
<dbReference type="InterPro" id="IPR038056">
    <property type="entry name" value="YjbR-like_sf"/>
</dbReference>
<dbReference type="EMBL" id="CP053452">
    <property type="protein sequence ID" value="QJW97797.1"/>
    <property type="molecule type" value="Genomic_DNA"/>
</dbReference>
<dbReference type="Pfam" id="PF04237">
    <property type="entry name" value="YjbR"/>
    <property type="match status" value="1"/>
</dbReference>
<dbReference type="Proteomes" id="UP000503447">
    <property type="component" value="Chromosome"/>
</dbReference>